<dbReference type="Proteomes" id="UP000244005">
    <property type="component" value="Unassembled WGS sequence"/>
</dbReference>
<gene>
    <name evidence="1" type="ORF">MARPO_0069s0041</name>
</gene>
<evidence type="ECO:0000313" key="1">
    <source>
        <dbReference type="EMBL" id="PTQ35696.1"/>
    </source>
</evidence>
<dbReference type="Gramene" id="Mp2g23910.1">
    <property type="protein sequence ID" value="Mp2g23910.1.cds1"/>
    <property type="gene ID" value="Mp2g23910"/>
</dbReference>
<dbReference type="AlphaFoldDB" id="A0A2R6WPC4"/>
<dbReference type="EMBL" id="KZ772741">
    <property type="protein sequence ID" value="PTQ35696.1"/>
    <property type="molecule type" value="Genomic_DNA"/>
</dbReference>
<keyword evidence="2" id="KW-1185">Reference proteome</keyword>
<reference evidence="2" key="1">
    <citation type="journal article" date="2017" name="Cell">
        <title>Insights into land plant evolution garnered from the Marchantia polymorpha genome.</title>
        <authorList>
            <person name="Bowman J.L."/>
            <person name="Kohchi T."/>
            <person name="Yamato K.T."/>
            <person name="Jenkins J."/>
            <person name="Shu S."/>
            <person name="Ishizaki K."/>
            <person name="Yamaoka S."/>
            <person name="Nishihama R."/>
            <person name="Nakamura Y."/>
            <person name="Berger F."/>
            <person name="Adam C."/>
            <person name="Aki S.S."/>
            <person name="Althoff F."/>
            <person name="Araki T."/>
            <person name="Arteaga-Vazquez M.A."/>
            <person name="Balasubrmanian S."/>
            <person name="Barry K."/>
            <person name="Bauer D."/>
            <person name="Boehm C.R."/>
            <person name="Briginshaw L."/>
            <person name="Caballero-Perez J."/>
            <person name="Catarino B."/>
            <person name="Chen F."/>
            <person name="Chiyoda S."/>
            <person name="Chovatia M."/>
            <person name="Davies K.M."/>
            <person name="Delmans M."/>
            <person name="Demura T."/>
            <person name="Dierschke T."/>
            <person name="Dolan L."/>
            <person name="Dorantes-Acosta A.E."/>
            <person name="Eklund D.M."/>
            <person name="Florent S.N."/>
            <person name="Flores-Sandoval E."/>
            <person name="Fujiyama A."/>
            <person name="Fukuzawa H."/>
            <person name="Galik B."/>
            <person name="Grimanelli D."/>
            <person name="Grimwood J."/>
            <person name="Grossniklaus U."/>
            <person name="Hamada T."/>
            <person name="Haseloff J."/>
            <person name="Hetherington A.J."/>
            <person name="Higo A."/>
            <person name="Hirakawa Y."/>
            <person name="Hundley H.N."/>
            <person name="Ikeda Y."/>
            <person name="Inoue K."/>
            <person name="Inoue S.I."/>
            <person name="Ishida S."/>
            <person name="Jia Q."/>
            <person name="Kakita M."/>
            <person name="Kanazawa T."/>
            <person name="Kawai Y."/>
            <person name="Kawashima T."/>
            <person name="Kennedy M."/>
            <person name="Kinose K."/>
            <person name="Kinoshita T."/>
            <person name="Kohara Y."/>
            <person name="Koide E."/>
            <person name="Komatsu K."/>
            <person name="Kopischke S."/>
            <person name="Kubo M."/>
            <person name="Kyozuka J."/>
            <person name="Lagercrantz U."/>
            <person name="Lin S.S."/>
            <person name="Lindquist E."/>
            <person name="Lipzen A.M."/>
            <person name="Lu C.W."/>
            <person name="De Luna E."/>
            <person name="Martienssen R.A."/>
            <person name="Minamino N."/>
            <person name="Mizutani M."/>
            <person name="Mizutani M."/>
            <person name="Mochizuki N."/>
            <person name="Monte I."/>
            <person name="Mosher R."/>
            <person name="Nagasaki H."/>
            <person name="Nakagami H."/>
            <person name="Naramoto S."/>
            <person name="Nishitani K."/>
            <person name="Ohtani M."/>
            <person name="Okamoto T."/>
            <person name="Okumura M."/>
            <person name="Phillips J."/>
            <person name="Pollak B."/>
            <person name="Reinders A."/>
            <person name="Rovekamp M."/>
            <person name="Sano R."/>
            <person name="Sawa S."/>
            <person name="Schmid M.W."/>
            <person name="Shirakawa M."/>
            <person name="Solano R."/>
            <person name="Spunde A."/>
            <person name="Suetsugu N."/>
            <person name="Sugano S."/>
            <person name="Sugiyama A."/>
            <person name="Sun R."/>
            <person name="Suzuki Y."/>
            <person name="Takenaka M."/>
            <person name="Takezawa D."/>
            <person name="Tomogane H."/>
            <person name="Tsuzuki M."/>
            <person name="Ueda T."/>
            <person name="Umeda M."/>
            <person name="Ward J.M."/>
            <person name="Watanabe Y."/>
            <person name="Yazaki K."/>
            <person name="Yokoyama R."/>
            <person name="Yoshitake Y."/>
            <person name="Yotsui I."/>
            <person name="Zachgo S."/>
            <person name="Schmutz J."/>
        </authorList>
    </citation>
    <scope>NUCLEOTIDE SEQUENCE [LARGE SCALE GENOMIC DNA]</scope>
    <source>
        <strain evidence="2">Tak-1</strain>
    </source>
</reference>
<protein>
    <submittedName>
        <fullName evidence="1">Uncharacterized protein</fullName>
    </submittedName>
</protein>
<sequence>MPQPSPTCLHCKLTDRSCGLQLAASSSLEKDHNLHLPGSLSSTSSHCTDASTCSNGHVNGQLARPVCDRILVDRQPLASRRV</sequence>
<accession>A0A2R6WPC4</accession>
<organism evidence="1 2">
    <name type="scientific">Marchantia polymorpha</name>
    <name type="common">Common liverwort</name>
    <name type="synonym">Marchantia aquatica</name>
    <dbReference type="NCBI Taxonomy" id="3197"/>
    <lineage>
        <taxon>Eukaryota</taxon>
        <taxon>Viridiplantae</taxon>
        <taxon>Streptophyta</taxon>
        <taxon>Embryophyta</taxon>
        <taxon>Marchantiophyta</taxon>
        <taxon>Marchantiopsida</taxon>
        <taxon>Marchantiidae</taxon>
        <taxon>Marchantiales</taxon>
        <taxon>Marchantiaceae</taxon>
        <taxon>Marchantia</taxon>
    </lineage>
</organism>
<proteinExistence type="predicted"/>
<name>A0A2R6WPC4_MARPO</name>
<evidence type="ECO:0000313" key="2">
    <source>
        <dbReference type="Proteomes" id="UP000244005"/>
    </source>
</evidence>